<organism evidence="1">
    <name type="scientific">Ralstonia solanacearum</name>
    <name type="common">Pseudomonas solanacearum</name>
    <dbReference type="NCBI Taxonomy" id="305"/>
    <lineage>
        <taxon>Bacteria</taxon>
        <taxon>Pseudomonadati</taxon>
        <taxon>Pseudomonadota</taxon>
        <taxon>Betaproteobacteria</taxon>
        <taxon>Burkholderiales</taxon>
        <taxon>Burkholderiaceae</taxon>
        <taxon>Ralstonia</taxon>
        <taxon>Ralstonia solanacearum species complex</taxon>
    </lineage>
</organism>
<dbReference type="EMBL" id="LN899821">
    <property type="protein sequence ID" value="CUV20826.1"/>
    <property type="molecule type" value="Genomic_DNA"/>
</dbReference>
<sequence>MEKTMSATGLRDPLLAVQFALRRGFGWTGLAGAVLLAVAAAARLATPALESGTRELHHQAQLARAAAAQAAAHAARADSDAQLLDTLPERFPLFAQSSDDVATILAQARAVNLTLGSAQYQIGADRSGAYTTYQVLLPVKDRYVAIRRFVALVLNSLPNAALQEIHVERPAVSGDVLDARIRFDLIYRASRS</sequence>
<proteinExistence type="predicted"/>
<reference evidence="1" key="1">
    <citation type="submission" date="2015-10" db="EMBL/GenBank/DDBJ databases">
        <authorList>
            <person name="Gilbert D.G."/>
        </authorList>
    </citation>
    <scope>NUCLEOTIDE SEQUENCE</scope>
    <source>
        <strain evidence="1">Phyl III-seqv23</strain>
    </source>
</reference>
<dbReference type="AlphaFoldDB" id="A0A0S4UF65"/>
<protein>
    <submittedName>
        <fullName evidence="1">Uncharacterized protein</fullName>
    </submittedName>
</protein>
<evidence type="ECO:0000313" key="1">
    <source>
        <dbReference type="EMBL" id="CUV20826.1"/>
    </source>
</evidence>
<gene>
    <name evidence="1" type="ORF">PSS4_v1_1760008</name>
</gene>
<accession>A0A0S4UF65</accession>
<name>A0A0S4UF65_RALSL</name>